<dbReference type="PRINTS" id="PR00954">
    <property type="entry name" value="FLGMOTORFLIG"/>
</dbReference>
<gene>
    <name evidence="15" type="ORF">BXY66_1168</name>
</gene>
<dbReference type="Gene3D" id="1.10.220.30">
    <property type="match status" value="3"/>
</dbReference>
<evidence type="ECO:0000256" key="4">
    <source>
        <dbReference type="ARBA" id="ARBA00021870"/>
    </source>
</evidence>
<evidence type="ECO:0000256" key="5">
    <source>
        <dbReference type="ARBA" id="ARBA00022475"/>
    </source>
</evidence>
<dbReference type="InterPro" id="IPR032779">
    <property type="entry name" value="FliG_M"/>
</dbReference>
<evidence type="ECO:0000256" key="1">
    <source>
        <dbReference type="ARBA" id="ARBA00004117"/>
    </source>
</evidence>
<keyword evidence="15" id="KW-0969">Cilium</keyword>
<dbReference type="PANTHER" id="PTHR30534:SF0">
    <property type="entry name" value="FLAGELLAR MOTOR SWITCH PROTEIN FLIG"/>
    <property type="match status" value="1"/>
</dbReference>
<dbReference type="Pfam" id="PF01706">
    <property type="entry name" value="FliG_C"/>
    <property type="match status" value="1"/>
</dbReference>
<dbReference type="PANTHER" id="PTHR30534">
    <property type="entry name" value="FLAGELLAR MOTOR SWITCH PROTEIN FLIG"/>
    <property type="match status" value="1"/>
</dbReference>
<organism evidence="15 16">
    <name type="scientific">Shimia isoporae</name>
    <dbReference type="NCBI Taxonomy" id="647720"/>
    <lineage>
        <taxon>Bacteria</taxon>
        <taxon>Pseudomonadati</taxon>
        <taxon>Pseudomonadota</taxon>
        <taxon>Alphaproteobacteria</taxon>
        <taxon>Rhodobacterales</taxon>
        <taxon>Roseobacteraceae</taxon>
    </lineage>
</organism>
<sequence>MSAIPMAQITPSPMGGGGSNLSRKQKAAIIVRFLLNEGADLELTNLSEENQSDLTYLMGEMGYIDRDTLGEVLMEFAHELESIGLSFPNGISGALNVLEGKISPLTAARLRKEAGVRVAGQPWQRIKGLPISDLVDLLSAESIEVSAVLISKLDVDKAATLLSQLPGDKARRITHAMSMTDHIGPEAVDRIGLTLACQIDDRPPRAFNDGPDSRLGAILNNSTIATRDDILESLDETDADFAAKVRKTIFTYAHIHKRVKKLDVPAILRDIDQGDLITAMTYATEGDLGSTTDFLLENISNRLADQLREGVEERGTVKLAEAEPAMAEITKTVRSLVDLGDIELIIPDDDEG</sequence>
<dbReference type="GO" id="GO:0009425">
    <property type="term" value="C:bacterial-type flagellum basal body"/>
    <property type="evidence" value="ECO:0007669"/>
    <property type="project" value="UniProtKB-SubCell"/>
</dbReference>
<dbReference type="InterPro" id="IPR000090">
    <property type="entry name" value="Flg_Motor_Flig"/>
</dbReference>
<evidence type="ECO:0000259" key="14">
    <source>
        <dbReference type="Pfam" id="PF14842"/>
    </source>
</evidence>
<dbReference type="Pfam" id="PF14842">
    <property type="entry name" value="FliG_N"/>
    <property type="match status" value="1"/>
</dbReference>
<keyword evidence="16" id="KW-1185">Reference proteome</keyword>
<evidence type="ECO:0000259" key="12">
    <source>
        <dbReference type="Pfam" id="PF01706"/>
    </source>
</evidence>
<comment type="similarity">
    <text evidence="3">Belongs to the FliG family.</text>
</comment>
<dbReference type="GO" id="GO:0005886">
    <property type="term" value="C:plasma membrane"/>
    <property type="evidence" value="ECO:0007669"/>
    <property type="project" value="UniProtKB-SubCell"/>
</dbReference>
<evidence type="ECO:0000256" key="8">
    <source>
        <dbReference type="ARBA" id="ARBA00023136"/>
    </source>
</evidence>
<keyword evidence="15" id="KW-0282">Flagellum</keyword>
<dbReference type="AlphaFoldDB" id="A0A4R1NLX6"/>
<feature type="domain" description="Flagellar motor switch protein FliG N-terminal" evidence="14">
    <location>
        <begin position="20"/>
        <end position="123"/>
    </location>
</feature>
<evidence type="ECO:0000256" key="3">
    <source>
        <dbReference type="ARBA" id="ARBA00010299"/>
    </source>
</evidence>
<dbReference type="GO" id="GO:0006935">
    <property type="term" value="P:chemotaxis"/>
    <property type="evidence" value="ECO:0007669"/>
    <property type="project" value="UniProtKB-KW"/>
</dbReference>
<evidence type="ECO:0000313" key="15">
    <source>
        <dbReference type="EMBL" id="TCL09125.1"/>
    </source>
</evidence>
<protein>
    <recommendedName>
        <fullName evidence="4">Flagellar motor switch protein FliG</fullName>
    </recommendedName>
</protein>
<dbReference type="InterPro" id="IPR011002">
    <property type="entry name" value="FliG_a-hlx"/>
</dbReference>
<dbReference type="GO" id="GO:0071973">
    <property type="term" value="P:bacterial-type flagellum-dependent cell motility"/>
    <property type="evidence" value="ECO:0007669"/>
    <property type="project" value="InterPro"/>
</dbReference>
<dbReference type="GO" id="GO:0003774">
    <property type="term" value="F:cytoskeletal motor activity"/>
    <property type="evidence" value="ECO:0007669"/>
    <property type="project" value="InterPro"/>
</dbReference>
<keyword evidence="8" id="KW-0472">Membrane</keyword>
<evidence type="ECO:0000256" key="10">
    <source>
        <dbReference type="ARBA" id="ARBA00025598"/>
    </source>
</evidence>
<name>A0A4R1NLX6_9RHOB</name>
<evidence type="ECO:0000256" key="9">
    <source>
        <dbReference type="ARBA" id="ARBA00023143"/>
    </source>
</evidence>
<proteinExistence type="inferred from homology"/>
<keyword evidence="9" id="KW-0975">Bacterial flagellum</keyword>
<accession>A0A4R1NLX6</accession>
<keyword evidence="15" id="KW-0966">Cell projection</keyword>
<keyword evidence="7" id="KW-0283">Flagellar rotation</keyword>
<keyword evidence="5" id="KW-1003">Cell membrane</keyword>
<dbReference type="Pfam" id="PF14841">
    <property type="entry name" value="FliG_M"/>
    <property type="match status" value="1"/>
</dbReference>
<comment type="subcellular location">
    <subcellularLocation>
        <location evidence="1">Bacterial flagellum basal body</location>
    </subcellularLocation>
    <subcellularLocation>
        <location evidence="2">Cell membrane</location>
        <topology evidence="2">Peripheral membrane protein</topology>
        <orientation evidence="2">Cytoplasmic side</orientation>
    </subcellularLocation>
</comment>
<dbReference type="OrthoDB" id="7616820at2"/>
<dbReference type="RefSeq" id="WP_132859189.1">
    <property type="nucleotide sequence ID" value="NZ_SMGR01000001.1"/>
</dbReference>
<dbReference type="SUPFAM" id="SSF48029">
    <property type="entry name" value="FliG"/>
    <property type="match status" value="2"/>
</dbReference>
<evidence type="ECO:0000256" key="7">
    <source>
        <dbReference type="ARBA" id="ARBA00022779"/>
    </source>
</evidence>
<dbReference type="EMBL" id="SMGR01000001">
    <property type="protein sequence ID" value="TCL09125.1"/>
    <property type="molecule type" value="Genomic_DNA"/>
</dbReference>
<feature type="region of interest" description="Disordered" evidence="11">
    <location>
        <begin position="1"/>
        <end position="20"/>
    </location>
</feature>
<evidence type="ECO:0000256" key="11">
    <source>
        <dbReference type="SAM" id="MobiDB-lite"/>
    </source>
</evidence>
<comment type="caution">
    <text evidence="15">The sequence shown here is derived from an EMBL/GenBank/DDBJ whole genome shotgun (WGS) entry which is preliminary data.</text>
</comment>
<evidence type="ECO:0000259" key="13">
    <source>
        <dbReference type="Pfam" id="PF14841"/>
    </source>
</evidence>
<dbReference type="Proteomes" id="UP000295673">
    <property type="component" value="Unassembled WGS sequence"/>
</dbReference>
<dbReference type="InterPro" id="IPR023087">
    <property type="entry name" value="Flg_Motor_Flig_C"/>
</dbReference>
<evidence type="ECO:0000313" key="16">
    <source>
        <dbReference type="Proteomes" id="UP000295673"/>
    </source>
</evidence>
<feature type="domain" description="Flagellar motor switch protein FliG C-terminal" evidence="12">
    <location>
        <begin position="232"/>
        <end position="344"/>
    </location>
</feature>
<feature type="domain" description="Flagellar motor switch protein FliG middle" evidence="13">
    <location>
        <begin position="134"/>
        <end position="199"/>
    </location>
</feature>
<evidence type="ECO:0000256" key="6">
    <source>
        <dbReference type="ARBA" id="ARBA00022500"/>
    </source>
</evidence>
<dbReference type="InterPro" id="IPR028263">
    <property type="entry name" value="FliG_N"/>
</dbReference>
<reference evidence="15 16" key="1">
    <citation type="submission" date="2019-03" db="EMBL/GenBank/DDBJ databases">
        <title>Genomic Encyclopedia of Archaeal and Bacterial Type Strains, Phase II (KMG-II): from individual species to whole genera.</title>
        <authorList>
            <person name="Goeker M."/>
        </authorList>
    </citation>
    <scope>NUCLEOTIDE SEQUENCE [LARGE SCALE GENOMIC DNA]</scope>
    <source>
        <strain evidence="15 16">DSM 26433</strain>
    </source>
</reference>
<evidence type="ECO:0000256" key="2">
    <source>
        <dbReference type="ARBA" id="ARBA00004413"/>
    </source>
</evidence>
<keyword evidence="6" id="KW-0145">Chemotaxis</keyword>
<comment type="function">
    <text evidence="10">FliG is one of three proteins (FliG, FliN, FliM) that forms the rotor-mounted switch complex (C ring), located at the base of the basal body. This complex interacts with the CheY and CheZ chemotaxis proteins, in addition to contacting components of the motor that determine the direction of flagellar rotation.</text>
</comment>